<proteinExistence type="predicted"/>
<gene>
    <name evidence="1" type="ORF">AS194_08875</name>
</gene>
<comment type="caution">
    <text evidence="1">The sequence shown here is derived from an EMBL/GenBank/DDBJ whole genome shotgun (WGS) entry which is preliminary data.</text>
</comment>
<reference evidence="1 2" key="1">
    <citation type="submission" date="2015-11" db="EMBL/GenBank/DDBJ databases">
        <title>Permanent draft genome of Psychrobacter piscatorii LQ58.</title>
        <authorList>
            <person name="Zhou M."/>
            <person name="Dong B."/>
            <person name="Liu Q."/>
        </authorList>
    </citation>
    <scope>NUCLEOTIDE SEQUENCE [LARGE SCALE GENOMIC DNA]</scope>
    <source>
        <strain evidence="1 2">LQ58</strain>
    </source>
</reference>
<evidence type="ECO:0000313" key="1">
    <source>
        <dbReference type="EMBL" id="KRU22349.1"/>
    </source>
</evidence>
<keyword evidence="2" id="KW-1185">Reference proteome</keyword>
<name>A0A0T6DS75_9GAMM</name>
<dbReference type="Proteomes" id="UP000051202">
    <property type="component" value="Unassembled WGS sequence"/>
</dbReference>
<accession>A0A0T6DS75</accession>
<evidence type="ECO:0000313" key="2">
    <source>
        <dbReference type="Proteomes" id="UP000051202"/>
    </source>
</evidence>
<organism evidence="1 2">
    <name type="scientific">Psychrobacter piscatorii</name>
    <dbReference type="NCBI Taxonomy" id="554343"/>
    <lineage>
        <taxon>Bacteria</taxon>
        <taxon>Pseudomonadati</taxon>
        <taxon>Pseudomonadota</taxon>
        <taxon>Gammaproteobacteria</taxon>
        <taxon>Moraxellales</taxon>
        <taxon>Moraxellaceae</taxon>
        <taxon>Psychrobacter</taxon>
    </lineage>
</organism>
<dbReference type="RefSeq" id="WP_058024874.1">
    <property type="nucleotide sequence ID" value="NZ_LNDJ01000071.1"/>
</dbReference>
<dbReference type="EMBL" id="LNDJ01000071">
    <property type="protein sequence ID" value="KRU22349.1"/>
    <property type="molecule type" value="Genomic_DNA"/>
</dbReference>
<dbReference type="AlphaFoldDB" id="A0A0T6DS75"/>
<sequence>MRSVYKDQRIPLQVRRFMIFNKVCCVAKENPDEVIHLPCYSQIAFSIVYSKKDKKYTAFGSVFKYAHTRQEVIEQGLDKQFHEDIVMCAITTERQAFTKASRTPLGLLMSWNKQVKNRAYTCLDGNVKHFFKVNDELELDYPPHKFYGRLVAAKGLPLWDDKCS</sequence>
<protein>
    <submittedName>
        <fullName evidence="1">Uncharacterized protein</fullName>
    </submittedName>
</protein>